<accession>A0A5C1AN02</accession>
<protein>
    <submittedName>
        <fullName evidence="4">Lactonase family protein</fullName>
    </submittedName>
</protein>
<gene>
    <name evidence="4" type="ORF">PX52LOC_06159</name>
</gene>
<keyword evidence="3" id="KW-0732">Signal</keyword>
<feature type="signal peptide" evidence="3">
    <location>
        <begin position="1"/>
        <end position="24"/>
    </location>
</feature>
<sequence>MTIDRRVFLLGTTALAASTAFAPAADAGPIWAFFGTYTGKESKGIYASTFDPKTGTLGEPVLAAEVGSPSFLAVHPTNKYLYAVGEGAVKGNKGGGVYAFAIDAATGKLTKLNEGDSVGAGPCQVSIDPSGKMLFIANYGGGSSTVFAVNADGKLGKQLAFNQYAGTSVDKGRQEAPHTHCTVFDKAGQHCFVVDLGLDTVMVYAVDPTAGTLSDKPQLITMPKGTGPRHIALNKDNTIAYVNGELNMTANVVKLDIAAGKFEVVQSLSTVPEGKPMKGYSTAETKLHPNGKFVYVSNRGQNSVAAFAVEADGKLKAIGHITGDIKTPRNFNIDPSGKWMLIANQDGNSVQVYALDESGLAKPTASKVKVGSPVCVKFVPAG</sequence>
<comment type="similarity">
    <text evidence="1">Belongs to the cycloisomerase 2 family.</text>
</comment>
<dbReference type="PANTHER" id="PTHR30344:SF1">
    <property type="entry name" value="6-PHOSPHOGLUCONOLACTONASE"/>
    <property type="match status" value="1"/>
</dbReference>
<feature type="chain" id="PRO_5022941169" evidence="3">
    <location>
        <begin position="25"/>
        <end position="382"/>
    </location>
</feature>
<dbReference type="InterPro" id="IPR006311">
    <property type="entry name" value="TAT_signal"/>
</dbReference>
<dbReference type="Gene3D" id="2.130.10.10">
    <property type="entry name" value="YVTN repeat-like/Quinoprotein amine dehydrogenase"/>
    <property type="match status" value="1"/>
</dbReference>
<dbReference type="KEGG" id="lrs:PX52LOC_06159"/>
<dbReference type="GO" id="GO:0017057">
    <property type="term" value="F:6-phosphogluconolactonase activity"/>
    <property type="evidence" value="ECO:0007669"/>
    <property type="project" value="TreeGrafter"/>
</dbReference>
<dbReference type="GO" id="GO:0005829">
    <property type="term" value="C:cytosol"/>
    <property type="evidence" value="ECO:0007669"/>
    <property type="project" value="TreeGrafter"/>
</dbReference>
<dbReference type="RefSeq" id="WP_168219294.1">
    <property type="nucleotide sequence ID" value="NZ_CP042425.1"/>
</dbReference>
<proteinExistence type="inferred from homology"/>
<dbReference type="InterPro" id="IPR050282">
    <property type="entry name" value="Cycloisomerase_2"/>
</dbReference>
<dbReference type="InterPro" id="IPR015943">
    <property type="entry name" value="WD40/YVTN_repeat-like_dom_sf"/>
</dbReference>
<reference evidence="5" key="1">
    <citation type="submission" date="2019-08" db="EMBL/GenBank/DDBJ databases">
        <title>Limnoglobus roseus gen. nov., sp. nov., a novel freshwater planctomycete with a giant genome from the family Gemmataceae.</title>
        <authorList>
            <person name="Kulichevskaya I.S."/>
            <person name="Naumoff D.G."/>
            <person name="Miroshnikov K."/>
            <person name="Ivanova A."/>
            <person name="Philippov D.A."/>
            <person name="Hakobyan A."/>
            <person name="Rijpstra I.C."/>
            <person name="Sinninghe Damste J.S."/>
            <person name="Liesack W."/>
            <person name="Dedysh S.N."/>
        </authorList>
    </citation>
    <scope>NUCLEOTIDE SEQUENCE [LARGE SCALE GENOMIC DNA]</scope>
    <source>
        <strain evidence="5">PX52</strain>
    </source>
</reference>
<name>A0A5C1AN02_9BACT</name>
<dbReference type="PROSITE" id="PS51318">
    <property type="entry name" value="TAT"/>
    <property type="match status" value="1"/>
</dbReference>
<keyword evidence="2" id="KW-0313">Glucose metabolism</keyword>
<dbReference type="SUPFAM" id="SSF51004">
    <property type="entry name" value="C-terminal (heme d1) domain of cytochrome cd1-nitrite reductase"/>
    <property type="match status" value="1"/>
</dbReference>
<keyword evidence="2" id="KW-0119">Carbohydrate metabolism</keyword>
<dbReference type="AlphaFoldDB" id="A0A5C1AN02"/>
<evidence type="ECO:0000256" key="1">
    <source>
        <dbReference type="ARBA" id="ARBA00005564"/>
    </source>
</evidence>
<organism evidence="4 5">
    <name type="scientific">Limnoglobus roseus</name>
    <dbReference type="NCBI Taxonomy" id="2598579"/>
    <lineage>
        <taxon>Bacteria</taxon>
        <taxon>Pseudomonadati</taxon>
        <taxon>Planctomycetota</taxon>
        <taxon>Planctomycetia</taxon>
        <taxon>Gemmatales</taxon>
        <taxon>Gemmataceae</taxon>
        <taxon>Limnoglobus</taxon>
    </lineage>
</organism>
<evidence type="ECO:0000256" key="2">
    <source>
        <dbReference type="ARBA" id="ARBA00022526"/>
    </source>
</evidence>
<dbReference type="InterPro" id="IPR019405">
    <property type="entry name" value="Lactonase_7-beta_prop"/>
</dbReference>
<evidence type="ECO:0000313" key="5">
    <source>
        <dbReference type="Proteomes" id="UP000324974"/>
    </source>
</evidence>
<dbReference type="Pfam" id="PF10282">
    <property type="entry name" value="Lactonase"/>
    <property type="match status" value="1"/>
</dbReference>
<dbReference type="Proteomes" id="UP000324974">
    <property type="component" value="Chromosome"/>
</dbReference>
<dbReference type="EMBL" id="CP042425">
    <property type="protein sequence ID" value="QEL19102.1"/>
    <property type="molecule type" value="Genomic_DNA"/>
</dbReference>
<dbReference type="InterPro" id="IPR011048">
    <property type="entry name" value="Haem_d1_sf"/>
</dbReference>
<dbReference type="GO" id="GO:0006006">
    <property type="term" value="P:glucose metabolic process"/>
    <property type="evidence" value="ECO:0007669"/>
    <property type="project" value="UniProtKB-KW"/>
</dbReference>
<dbReference type="PANTHER" id="PTHR30344">
    <property type="entry name" value="6-PHOSPHOGLUCONOLACTONASE-RELATED"/>
    <property type="match status" value="1"/>
</dbReference>
<evidence type="ECO:0000256" key="3">
    <source>
        <dbReference type="SAM" id="SignalP"/>
    </source>
</evidence>
<evidence type="ECO:0000313" key="4">
    <source>
        <dbReference type="EMBL" id="QEL19102.1"/>
    </source>
</evidence>
<keyword evidence="5" id="KW-1185">Reference proteome</keyword>